<dbReference type="PANTHER" id="PTHR13108">
    <property type="entry name" value="CONDENSIN COMPLEX SUBUNIT 2"/>
    <property type="match status" value="1"/>
</dbReference>
<sequence length="755" mass="84600">MTPVAAESPLRKSDSRVFRTPQPVLQANDDEAERSIRRSEARSLDESTIVGGNTVESNENIKMCLKLFSDNKLSKDNAWSVSIIDTFAKLVARHSNTLQNFQVAGSTLEASAKVYGLRVDSVHTDVMRMCSELTRQSARAMDNNAEVDDDDDDRGGGDLDSGTAAEGGEGSDMNKTKAPVKKQKRVRKHVSQITKNKESINAPLETIPFTDPFFAKLNSVVGDVNSSNRLMQNIIPTKQAQLQLSMDNKFWDNNDPPVLDYNYKWSNVPPSEIRILENFPKNISGLKFHTILADYKITDAPAEFDETDDVHHQNLREANGDDHQEHDAHFDNSQLAVQFDINADVEPIPTGDAHIIDYQQPQYMDIGFAGEGAADDDDHLNEEDLQALQACRGLKRQTMVLEDMRPVDHSILEYSYRPLDIIDQFWAGPSHWKFKRSKPRSTLRSSVATGTTGASGAGEQVKGARQVRRKKRFETDTIDDALSLNESRFRIVNESRPLKSITYQKQTILKKWDNKKLKLPTDLNLERNRYDVFHLAPGLRTKESTSDAEPNVPASDYDYNNPTDQAYCPRIPVEGETDTETETDAQTGDNDPGVGGDMGDMGDDDHQNYESGFPTDPNDVQPAANQTVDFISTEFQGAPDKVAKIIIPYAKTAKVVDMKQLKTSCWRLINEKSIISDTSRESQQPPPDVAAGAKVLNFNKLYKDLPSQLSKTMSENISTSLAFYSVLHLANEKSLRLEQMTDLEDFKIYLPPNER</sequence>
<dbReference type="GO" id="GO:0000796">
    <property type="term" value="C:condensin complex"/>
    <property type="evidence" value="ECO:0007669"/>
    <property type="project" value="InterPro"/>
</dbReference>
<evidence type="ECO:0000313" key="13">
    <source>
        <dbReference type="EMBL" id="JAB59762.1"/>
    </source>
</evidence>
<keyword evidence="5" id="KW-0158">Chromosome</keyword>
<keyword evidence="10 11" id="KW-0131">Cell cycle</keyword>
<dbReference type="InterPro" id="IPR022816">
    <property type="entry name" value="Condensin_barren_su2"/>
</dbReference>
<name>U5EZU8_9DIPT</name>
<evidence type="ECO:0000256" key="11">
    <source>
        <dbReference type="PIRNR" id="PIRNR017126"/>
    </source>
</evidence>
<feature type="region of interest" description="Disordered" evidence="12">
    <location>
        <begin position="541"/>
        <end position="623"/>
    </location>
</feature>
<evidence type="ECO:0000256" key="2">
    <source>
        <dbReference type="ARBA" id="ARBA00004496"/>
    </source>
</evidence>
<dbReference type="EMBL" id="GANO01000109">
    <property type="protein sequence ID" value="JAB59762.1"/>
    <property type="molecule type" value="mRNA"/>
</dbReference>
<evidence type="ECO:0000256" key="7">
    <source>
        <dbReference type="ARBA" id="ARBA00022618"/>
    </source>
</evidence>
<organism evidence="13">
    <name type="scientific">Corethrella appendiculata</name>
    <dbReference type="NCBI Taxonomy" id="1370023"/>
    <lineage>
        <taxon>Eukaryota</taxon>
        <taxon>Metazoa</taxon>
        <taxon>Ecdysozoa</taxon>
        <taxon>Arthropoda</taxon>
        <taxon>Hexapoda</taxon>
        <taxon>Insecta</taxon>
        <taxon>Pterygota</taxon>
        <taxon>Neoptera</taxon>
        <taxon>Endopterygota</taxon>
        <taxon>Diptera</taxon>
        <taxon>Nematocera</taxon>
        <taxon>Culicoidea</taxon>
        <taxon>Chaoboridae</taxon>
        <taxon>Corethrella</taxon>
    </lineage>
</organism>
<keyword evidence="6" id="KW-0963">Cytoplasm</keyword>
<dbReference type="PIRSF" id="PIRSF017126">
    <property type="entry name" value="Condensin_H"/>
    <property type="match status" value="1"/>
</dbReference>
<dbReference type="GO" id="GO:0051301">
    <property type="term" value="P:cell division"/>
    <property type="evidence" value="ECO:0007669"/>
    <property type="project" value="UniProtKB-KW"/>
</dbReference>
<evidence type="ECO:0000256" key="6">
    <source>
        <dbReference type="ARBA" id="ARBA00022490"/>
    </source>
</evidence>
<dbReference type="GO" id="GO:0005737">
    <property type="term" value="C:cytoplasm"/>
    <property type="evidence" value="ECO:0007669"/>
    <property type="project" value="UniProtKB-SubCell"/>
</dbReference>
<evidence type="ECO:0000256" key="10">
    <source>
        <dbReference type="ARBA" id="ARBA00023306"/>
    </source>
</evidence>
<keyword evidence="9 11" id="KW-0226">DNA condensation</keyword>
<comment type="similarity">
    <text evidence="3 11">Belongs to the CND2 (condensin subunit 2) family.</text>
</comment>
<feature type="compositionally biased region" description="Basic residues" evidence="12">
    <location>
        <begin position="178"/>
        <end position="187"/>
    </location>
</feature>
<proteinExistence type="evidence at transcript level"/>
<dbReference type="AlphaFoldDB" id="U5EZU8"/>
<dbReference type="GO" id="GO:0003682">
    <property type="term" value="F:chromatin binding"/>
    <property type="evidence" value="ECO:0007669"/>
    <property type="project" value="TreeGrafter"/>
</dbReference>
<feature type="region of interest" description="Disordered" evidence="12">
    <location>
        <begin position="137"/>
        <end position="187"/>
    </location>
</feature>
<dbReference type="GO" id="GO:0007076">
    <property type="term" value="P:mitotic chromosome condensation"/>
    <property type="evidence" value="ECO:0007669"/>
    <property type="project" value="InterPro"/>
</dbReference>
<evidence type="ECO:0000256" key="12">
    <source>
        <dbReference type="SAM" id="MobiDB-lite"/>
    </source>
</evidence>
<feature type="region of interest" description="Disordered" evidence="12">
    <location>
        <begin position="1"/>
        <end position="40"/>
    </location>
</feature>
<evidence type="ECO:0000256" key="8">
    <source>
        <dbReference type="ARBA" id="ARBA00022776"/>
    </source>
</evidence>
<dbReference type="PANTHER" id="PTHR13108:SF9">
    <property type="entry name" value="CONDENSIN COMPLEX SUBUNIT 2"/>
    <property type="match status" value="1"/>
</dbReference>
<evidence type="ECO:0000256" key="9">
    <source>
        <dbReference type="ARBA" id="ARBA00023067"/>
    </source>
</evidence>
<accession>U5EZU8</accession>
<comment type="subcellular location">
    <subcellularLocation>
        <location evidence="1">Chromosome</location>
    </subcellularLocation>
    <subcellularLocation>
        <location evidence="2">Cytoplasm</location>
    </subcellularLocation>
</comment>
<dbReference type="Pfam" id="PF05786">
    <property type="entry name" value="Cnd2"/>
    <property type="match status" value="1"/>
</dbReference>
<keyword evidence="7 11" id="KW-0132">Cell division</keyword>
<comment type="function">
    <text evidence="11">Regulatory subunit of the condensin complex, a complex required for conversion of interphase chromatin into mitotic-like condense chromosomes.</text>
</comment>
<protein>
    <recommendedName>
        <fullName evidence="4 11">Condensin complex subunit 2</fullName>
    </recommendedName>
</protein>
<evidence type="ECO:0000256" key="1">
    <source>
        <dbReference type="ARBA" id="ARBA00004286"/>
    </source>
</evidence>
<keyword evidence="8 11" id="KW-0498">Mitosis</keyword>
<reference evidence="13" key="1">
    <citation type="journal article" date="2014" name="Insect Biochem. Mol. Biol.">
        <title>An insight into the sialome of the frog biting fly, Corethrella appendiculata.</title>
        <authorList>
            <person name="Ribeiro J.M.C."/>
            <person name="Chagas A.C."/>
            <person name="Pham V.M."/>
            <person name="Lounibos L.P."/>
            <person name="Calvo E."/>
        </authorList>
    </citation>
    <scope>NUCLEOTIDE SEQUENCE</scope>
    <source>
        <tissue evidence="13">Salivary glands</tissue>
    </source>
</reference>
<evidence type="ECO:0000256" key="4">
    <source>
        <dbReference type="ARBA" id="ARBA00016065"/>
    </source>
</evidence>
<evidence type="ECO:0000256" key="3">
    <source>
        <dbReference type="ARBA" id="ARBA00009471"/>
    </source>
</evidence>
<evidence type="ECO:0000256" key="5">
    <source>
        <dbReference type="ARBA" id="ARBA00022454"/>
    </source>
</evidence>